<keyword evidence="5" id="KW-0539">Nucleus</keyword>
<dbReference type="Gene3D" id="2.40.330.10">
    <property type="entry name" value="DNA-binding pseudobarrel domain"/>
    <property type="match status" value="1"/>
</dbReference>
<evidence type="ECO:0000313" key="6">
    <source>
        <dbReference type="EMBL" id="KAF2319917.1"/>
    </source>
</evidence>
<keyword evidence="4" id="KW-0804">Transcription</keyword>
<dbReference type="AlphaFoldDB" id="A0A6A6N3A5"/>
<evidence type="ECO:0000313" key="7">
    <source>
        <dbReference type="Proteomes" id="UP000467840"/>
    </source>
</evidence>
<dbReference type="Proteomes" id="UP000467840">
    <property type="component" value="Chromosome 10"/>
</dbReference>
<evidence type="ECO:0000256" key="1">
    <source>
        <dbReference type="ARBA" id="ARBA00004123"/>
    </source>
</evidence>
<proteinExistence type="predicted"/>
<protein>
    <recommendedName>
        <fullName evidence="8">TF-B3 domain-containing protein</fullName>
    </recommendedName>
</protein>
<reference evidence="6 7" key="1">
    <citation type="journal article" date="2020" name="Mol. Plant">
        <title>The Chromosome-Based Rubber Tree Genome Provides New Insights into Spurge Genome Evolution and Rubber Biosynthesis.</title>
        <authorList>
            <person name="Liu J."/>
            <person name="Shi C."/>
            <person name="Shi C.C."/>
            <person name="Li W."/>
            <person name="Zhang Q.J."/>
            <person name="Zhang Y."/>
            <person name="Li K."/>
            <person name="Lu H.F."/>
            <person name="Shi C."/>
            <person name="Zhu S.T."/>
            <person name="Xiao Z.Y."/>
            <person name="Nan H."/>
            <person name="Yue Y."/>
            <person name="Zhu X.G."/>
            <person name="Wu Y."/>
            <person name="Hong X.N."/>
            <person name="Fan G.Y."/>
            <person name="Tong Y."/>
            <person name="Zhang D."/>
            <person name="Mao C.L."/>
            <person name="Liu Y.L."/>
            <person name="Hao S.J."/>
            <person name="Liu W.Q."/>
            <person name="Lv M.Q."/>
            <person name="Zhang H.B."/>
            <person name="Liu Y."/>
            <person name="Hu-Tang G.R."/>
            <person name="Wang J.P."/>
            <person name="Wang J.H."/>
            <person name="Sun Y.H."/>
            <person name="Ni S.B."/>
            <person name="Chen W.B."/>
            <person name="Zhang X.C."/>
            <person name="Jiao Y.N."/>
            <person name="Eichler E.E."/>
            <person name="Li G.H."/>
            <person name="Liu X."/>
            <person name="Gao L.Z."/>
        </authorList>
    </citation>
    <scope>NUCLEOTIDE SEQUENCE [LARGE SCALE GENOMIC DNA]</scope>
    <source>
        <strain evidence="7">cv. GT1</strain>
        <tissue evidence="6">Leaf</tissue>
    </source>
</reference>
<evidence type="ECO:0000256" key="5">
    <source>
        <dbReference type="ARBA" id="ARBA00023242"/>
    </source>
</evidence>
<evidence type="ECO:0000256" key="4">
    <source>
        <dbReference type="ARBA" id="ARBA00023163"/>
    </source>
</evidence>
<comment type="subcellular location">
    <subcellularLocation>
        <location evidence="1">Nucleus</location>
    </subcellularLocation>
</comment>
<evidence type="ECO:0000256" key="2">
    <source>
        <dbReference type="ARBA" id="ARBA00023015"/>
    </source>
</evidence>
<name>A0A6A6N3A5_HEVBR</name>
<comment type="caution">
    <text evidence="6">The sequence shown here is derived from an EMBL/GenBank/DDBJ whole genome shotgun (WGS) entry which is preliminary data.</text>
</comment>
<keyword evidence="2" id="KW-0805">Transcription regulation</keyword>
<dbReference type="EMBL" id="JAAGAX010000003">
    <property type="protein sequence ID" value="KAF2319917.1"/>
    <property type="molecule type" value="Genomic_DNA"/>
</dbReference>
<dbReference type="GO" id="GO:0003677">
    <property type="term" value="F:DNA binding"/>
    <property type="evidence" value="ECO:0007669"/>
    <property type="project" value="UniProtKB-KW"/>
</dbReference>
<keyword evidence="7" id="KW-1185">Reference proteome</keyword>
<sequence length="113" mass="12744">MANNEIFVKTLKETDIAKRLAIPAKALRLLPNFEDSRMSIEVTDHEGLFWRFECSIRRIGTQGLFLLAGTGWRLFVVIISTLATQSAYIESVMNSVGQSSRLSFKWPVKVPAL</sequence>
<gene>
    <name evidence="6" type="ORF">GH714_020483</name>
</gene>
<dbReference type="GO" id="GO:0005634">
    <property type="term" value="C:nucleus"/>
    <property type="evidence" value="ECO:0007669"/>
    <property type="project" value="UniProtKB-SubCell"/>
</dbReference>
<organism evidence="6 7">
    <name type="scientific">Hevea brasiliensis</name>
    <name type="common">Para rubber tree</name>
    <name type="synonym">Siphonia brasiliensis</name>
    <dbReference type="NCBI Taxonomy" id="3981"/>
    <lineage>
        <taxon>Eukaryota</taxon>
        <taxon>Viridiplantae</taxon>
        <taxon>Streptophyta</taxon>
        <taxon>Embryophyta</taxon>
        <taxon>Tracheophyta</taxon>
        <taxon>Spermatophyta</taxon>
        <taxon>Magnoliopsida</taxon>
        <taxon>eudicotyledons</taxon>
        <taxon>Gunneridae</taxon>
        <taxon>Pentapetalae</taxon>
        <taxon>rosids</taxon>
        <taxon>fabids</taxon>
        <taxon>Malpighiales</taxon>
        <taxon>Euphorbiaceae</taxon>
        <taxon>Crotonoideae</taxon>
        <taxon>Micrandreae</taxon>
        <taxon>Hevea</taxon>
    </lineage>
</organism>
<evidence type="ECO:0008006" key="8">
    <source>
        <dbReference type="Google" id="ProtNLM"/>
    </source>
</evidence>
<dbReference type="InterPro" id="IPR015300">
    <property type="entry name" value="DNA-bd_pseudobarrel_sf"/>
</dbReference>
<keyword evidence="3" id="KW-0238">DNA-binding</keyword>
<evidence type="ECO:0000256" key="3">
    <source>
        <dbReference type="ARBA" id="ARBA00023125"/>
    </source>
</evidence>
<accession>A0A6A6N3A5</accession>
<dbReference type="SUPFAM" id="SSF101936">
    <property type="entry name" value="DNA-binding pseudobarrel domain"/>
    <property type="match status" value="1"/>
</dbReference>